<feature type="region of interest" description="Disordered" evidence="1">
    <location>
        <begin position="175"/>
        <end position="197"/>
    </location>
</feature>
<dbReference type="EMBL" id="PDCK01000044">
    <property type="protein sequence ID" value="PRQ27875.1"/>
    <property type="molecule type" value="Genomic_DNA"/>
</dbReference>
<dbReference type="InterPro" id="IPR025486">
    <property type="entry name" value="DUF4378"/>
</dbReference>
<feature type="region of interest" description="Disordered" evidence="1">
    <location>
        <begin position="39"/>
        <end position="67"/>
    </location>
</feature>
<dbReference type="AlphaFoldDB" id="A0A2P6Q125"/>
<sequence length="365" mass="40667">MASTTTKPVKQLGELLQEQQEPFVLDVYLFERGCLRKSLSSSNSINSSKSLKRSSSCGPIKSKKGTPSFSKILRSVYNKLVSKNGGSRTKSSGEEEGKFDANTEITLPSDCLGDLDEFSSSSSRTRYESCCDSDKDEACATVLLQNEDEASLAVEGTSQVPNLCNMKEETKIALLNGESSKKKKKKTQTKQHTSISVLEDRPSHAVPNSVLSASLWELLFQPPLERPRDTFGVPEMLEPVIRSNSSPHKSKRMLQQTRQLLFDCVREVTESHAKQMKEEQNSAKFLGAEELGKLISEKLRIWDRQAGDETNIDFLLDSDILSSAEEWNCNEQEEREICCEIGDAILEEIIKETVALPISLDPVSF</sequence>
<dbReference type="Pfam" id="PF14309">
    <property type="entry name" value="DUF4378"/>
    <property type="match status" value="1"/>
</dbReference>
<feature type="compositionally biased region" description="Low complexity" evidence="1">
    <location>
        <begin position="39"/>
        <end position="56"/>
    </location>
</feature>
<accession>A0A2P6Q125</accession>
<proteinExistence type="predicted"/>
<dbReference type="Proteomes" id="UP000238479">
    <property type="component" value="Chromosome 6"/>
</dbReference>
<evidence type="ECO:0000313" key="3">
    <source>
        <dbReference type="EMBL" id="PRQ27875.1"/>
    </source>
</evidence>
<comment type="caution">
    <text evidence="3">The sequence shown here is derived from an EMBL/GenBank/DDBJ whole genome shotgun (WGS) entry which is preliminary data.</text>
</comment>
<name>A0A2P6Q125_ROSCH</name>
<evidence type="ECO:0000256" key="1">
    <source>
        <dbReference type="SAM" id="MobiDB-lite"/>
    </source>
</evidence>
<dbReference type="PANTHER" id="PTHR37613:SF4">
    <property type="entry name" value="DUF4378 DOMAIN-CONTAINING PROTEIN"/>
    <property type="match status" value="1"/>
</dbReference>
<dbReference type="PANTHER" id="PTHR37613">
    <property type="entry name" value="DUF4378 DOMAIN PROTEIN"/>
    <property type="match status" value="1"/>
</dbReference>
<dbReference type="OMA" id="EREICCE"/>
<organism evidence="3 4">
    <name type="scientific">Rosa chinensis</name>
    <name type="common">China rose</name>
    <dbReference type="NCBI Taxonomy" id="74649"/>
    <lineage>
        <taxon>Eukaryota</taxon>
        <taxon>Viridiplantae</taxon>
        <taxon>Streptophyta</taxon>
        <taxon>Embryophyta</taxon>
        <taxon>Tracheophyta</taxon>
        <taxon>Spermatophyta</taxon>
        <taxon>Magnoliopsida</taxon>
        <taxon>eudicotyledons</taxon>
        <taxon>Gunneridae</taxon>
        <taxon>Pentapetalae</taxon>
        <taxon>rosids</taxon>
        <taxon>fabids</taxon>
        <taxon>Rosales</taxon>
        <taxon>Rosaceae</taxon>
        <taxon>Rosoideae</taxon>
        <taxon>Rosoideae incertae sedis</taxon>
        <taxon>Rosa</taxon>
    </lineage>
</organism>
<keyword evidence="4" id="KW-1185">Reference proteome</keyword>
<feature type="domain" description="DUF4378" evidence="2">
    <location>
        <begin position="248"/>
        <end position="352"/>
    </location>
</feature>
<reference evidence="3 4" key="1">
    <citation type="journal article" date="2018" name="Nat. Genet.">
        <title>The Rosa genome provides new insights in the design of modern roses.</title>
        <authorList>
            <person name="Bendahmane M."/>
        </authorList>
    </citation>
    <scope>NUCLEOTIDE SEQUENCE [LARGE SCALE GENOMIC DNA]</scope>
    <source>
        <strain evidence="4">cv. Old Blush</strain>
    </source>
</reference>
<gene>
    <name evidence="3" type="ORF">RchiOBHm_Chr6g0309981</name>
</gene>
<dbReference type="Gramene" id="PRQ27875">
    <property type="protein sequence ID" value="PRQ27875"/>
    <property type="gene ID" value="RchiOBHm_Chr6g0309981"/>
</dbReference>
<dbReference type="OrthoDB" id="691329at2759"/>
<evidence type="ECO:0000259" key="2">
    <source>
        <dbReference type="Pfam" id="PF14309"/>
    </source>
</evidence>
<evidence type="ECO:0000313" key="4">
    <source>
        <dbReference type="Proteomes" id="UP000238479"/>
    </source>
</evidence>
<protein>
    <recommendedName>
        <fullName evidence="2">DUF4378 domain-containing protein</fullName>
    </recommendedName>
</protein>